<dbReference type="RefSeq" id="WP_307234037.1">
    <property type="nucleotide sequence ID" value="NZ_JAUSUZ010000001.1"/>
</dbReference>
<organism evidence="2 3">
    <name type="scientific">Catenuloplanes indicus</name>
    <dbReference type="NCBI Taxonomy" id="137267"/>
    <lineage>
        <taxon>Bacteria</taxon>
        <taxon>Bacillati</taxon>
        <taxon>Actinomycetota</taxon>
        <taxon>Actinomycetes</taxon>
        <taxon>Micromonosporales</taxon>
        <taxon>Micromonosporaceae</taxon>
        <taxon>Catenuloplanes</taxon>
    </lineage>
</organism>
<dbReference type="EMBL" id="JAUSUZ010000001">
    <property type="protein sequence ID" value="MDQ0363418.1"/>
    <property type="molecule type" value="Genomic_DNA"/>
</dbReference>
<evidence type="ECO:0000313" key="3">
    <source>
        <dbReference type="Proteomes" id="UP001240236"/>
    </source>
</evidence>
<feature type="region of interest" description="Disordered" evidence="1">
    <location>
        <begin position="1"/>
        <end position="131"/>
    </location>
</feature>
<comment type="caution">
    <text evidence="2">The sequence shown here is derived from an EMBL/GenBank/DDBJ whole genome shotgun (WGS) entry which is preliminary data.</text>
</comment>
<feature type="compositionally biased region" description="Low complexity" evidence="1">
    <location>
        <begin position="117"/>
        <end position="131"/>
    </location>
</feature>
<name>A0AAE3VSF9_9ACTN</name>
<dbReference type="AlphaFoldDB" id="A0AAE3VSF9"/>
<dbReference type="Proteomes" id="UP001240236">
    <property type="component" value="Unassembled WGS sequence"/>
</dbReference>
<evidence type="ECO:0000256" key="1">
    <source>
        <dbReference type="SAM" id="MobiDB-lite"/>
    </source>
</evidence>
<reference evidence="2 3" key="1">
    <citation type="submission" date="2023-07" db="EMBL/GenBank/DDBJ databases">
        <title>Sequencing the genomes of 1000 actinobacteria strains.</title>
        <authorList>
            <person name="Klenk H.-P."/>
        </authorList>
    </citation>
    <scope>NUCLEOTIDE SEQUENCE [LARGE SCALE GENOMIC DNA]</scope>
    <source>
        <strain evidence="2 3">DSM 44709</strain>
    </source>
</reference>
<accession>A0AAE3VSF9</accession>
<evidence type="ECO:0000313" key="2">
    <source>
        <dbReference type="EMBL" id="MDQ0363418.1"/>
    </source>
</evidence>
<feature type="compositionally biased region" description="Acidic residues" evidence="1">
    <location>
        <begin position="37"/>
        <end position="46"/>
    </location>
</feature>
<gene>
    <name evidence="2" type="ORF">J2S42_000087</name>
</gene>
<protein>
    <submittedName>
        <fullName evidence="2">Uncharacterized protein</fullName>
    </submittedName>
</protein>
<sequence>MSAALLAGCGTAGPEPYRPEPAQPPAQLPISGAGGGESDDDSDCDAEDRARNELPDCGWTDGGRFVQWSWVRAGKTTPPAGWRADSERKVTVQTPQPVAPRATAPRSSGDEKREPAPTKTKPTTPSKRSKR</sequence>
<proteinExistence type="predicted"/>
<keyword evidence="3" id="KW-1185">Reference proteome</keyword>